<dbReference type="Pfam" id="PF01168">
    <property type="entry name" value="Ala_racemase_N"/>
    <property type="match status" value="1"/>
</dbReference>
<dbReference type="EMBL" id="WOGT01000009">
    <property type="protein sequence ID" value="MUN55837.1"/>
    <property type="molecule type" value="Genomic_DNA"/>
</dbReference>
<dbReference type="InterPro" id="IPR001608">
    <property type="entry name" value="Ala_racemase_N"/>
</dbReference>
<dbReference type="Proteomes" id="UP000462152">
    <property type="component" value="Unassembled WGS sequence"/>
</dbReference>
<dbReference type="AlphaFoldDB" id="A0A7K1LKX2"/>
<dbReference type="OrthoDB" id="2445260at2"/>
<dbReference type="GO" id="GO:0036088">
    <property type="term" value="P:D-serine catabolic process"/>
    <property type="evidence" value="ECO:0007669"/>
    <property type="project" value="TreeGrafter"/>
</dbReference>
<reference evidence="2 3" key="1">
    <citation type="submission" date="2019-12" db="EMBL/GenBank/DDBJ databases">
        <authorList>
            <person name="Li J."/>
            <person name="Shi Y."/>
            <person name="Xu G."/>
            <person name="Xiao D."/>
            <person name="Ran X."/>
        </authorList>
    </citation>
    <scope>NUCLEOTIDE SEQUENCE [LARGE SCALE GENOMIC DNA]</scope>
    <source>
        <strain evidence="2 3">JCM 15915</strain>
    </source>
</reference>
<keyword evidence="3" id="KW-1185">Reference proteome</keyword>
<organism evidence="2 3">
    <name type="scientific">Rothia koreensis</name>
    <dbReference type="NCBI Taxonomy" id="592378"/>
    <lineage>
        <taxon>Bacteria</taxon>
        <taxon>Bacillati</taxon>
        <taxon>Actinomycetota</taxon>
        <taxon>Actinomycetes</taxon>
        <taxon>Micrococcales</taxon>
        <taxon>Micrococcaceae</taxon>
        <taxon>Rothia</taxon>
    </lineage>
</organism>
<accession>A0A7K1LKX2</accession>
<protein>
    <submittedName>
        <fullName evidence="2">Amino acid deaminase/aldolase</fullName>
    </submittedName>
</protein>
<dbReference type="InterPro" id="IPR029066">
    <property type="entry name" value="PLP-binding_barrel"/>
</dbReference>
<dbReference type="PANTHER" id="PTHR28004">
    <property type="entry name" value="ZGC:162816-RELATED"/>
    <property type="match status" value="1"/>
</dbReference>
<dbReference type="InterPro" id="IPR051466">
    <property type="entry name" value="D-amino_acid_metab_enzyme"/>
</dbReference>
<evidence type="ECO:0000259" key="1">
    <source>
        <dbReference type="Pfam" id="PF01168"/>
    </source>
</evidence>
<dbReference type="PANTHER" id="PTHR28004:SF2">
    <property type="entry name" value="D-SERINE DEHYDRATASE"/>
    <property type="match status" value="1"/>
</dbReference>
<name>A0A7K1LKX2_9MICC</name>
<gene>
    <name evidence="2" type="ORF">GMA10_11565</name>
</gene>
<feature type="domain" description="Alanine racemase N-terminal" evidence="1">
    <location>
        <begin position="20"/>
        <end position="203"/>
    </location>
</feature>
<evidence type="ECO:0000313" key="3">
    <source>
        <dbReference type="Proteomes" id="UP000462152"/>
    </source>
</evidence>
<dbReference type="SUPFAM" id="SSF51419">
    <property type="entry name" value="PLP-binding barrel"/>
    <property type="match status" value="1"/>
</dbReference>
<proteinExistence type="predicted"/>
<sequence>MVSLSVRQALREMDGPIGVIDRDALDANIDALRERAGGLPIRVASKSLRIPGVMSYVLARPGFRGIMAFSLEEALALVEKGCEDVLVAYPTTNRPGLRRLAANRRARERITLTVDSTEHLDYVEKYVREGESDGPASALPPVRLCLEVDASLRIWEKVLADRVHLGARRSPVRTPEQALDVVRQISRRPHLALVGILSYEGQIAGQANAGKGLKAMVTRRVQDISVDELKDRRTRVIAAVREEQDLEFVNGGGTGSLETSTSEGTLTELGAGSGLLSPGLFDGYQQFHHRPAAFIATPVVRRPAPGWVTVFEGGWIASGPPGADRVPTIAWPEGLKYSPTEGPGEVQTPLHGPGADTLGLGDLVYFRHAKAGELAEHLTEYQVVSGGRILETWKTYRGEGWAF</sequence>
<evidence type="ECO:0000313" key="2">
    <source>
        <dbReference type="EMBL" id="MUN55837.1"/>
    </source>
</evidence>
<comment type="caution">
    <text evidence="2">The sequence shown here is derived from an EMBL/GenBank/DDBJ whole genome shotgun (WGS) entry which is preliminary data.</text>
</comment>
<dbReference type="Gene3D" id="3.20.20.10">
    <property type="entry name" value="Alanine racemase"/>
    <property type="match status" value="1"/>
</dbReference>
<dbReference type="RefSeq" id="WP_129316330.1">
    <property type="nucleotide sequence ID" value="NZ_NOIQ01000024.1"/>
</dbReference>
<dbReference type="GO" id="GO:0008721">
    <property type="term" value="F:D-serine ammonia-lyase activity"/>
    <property type="evidence" value="ECO:0007669"/>
    <property type="project" value="TreeGrafter"/>
</dbReference>